<organism evidence="2 3">
    <name type="scientific">Mucuna pruriens</name>
    <name type="common">Velvet bean</name>
    <name type="synonym">Dolichos pruriens</name>
    <dbReference type="NCBI Taxonomy" id="157652"/>
    <lineage>
        <taxon>Eukaryota</taxon>
        <taxon>Viridiplantae</taxon>
        <taxon>Streptophyta</taxon>
        <taxon>Embryophyta</taxon>
        <taxon>Tracheophyta</taxon>
        <taxon>Spermatophyta</taxon>
        <taxon>Magnoliopsida</taxon>
        <taxon>eudicotyledons</taxon>
        <taxon>Gunneridae</taxon>
        <taxon>Pentapetalae</taxon>
        <taxon>rosids</taxon>
        <taxon>fabids</taxon>
        <taxon>Fabales</taxon>
        <taxon>Fabaceae</taxon>
        <taxon>Papilionoideae</taxon>
        <taxon>50 kb inversion clade</taxon>
        <taxon>NPAAA clade</taxon>
        <taxon>indigoferoid/millettioid clade</taxon>
        <taxon>Phaseoleae</taxon>
        <taxon>Mucuna</taxon>
    </lineage>
</organism>
<sequence length="331" mass="37441">HFQTKDLGHLKYFLGIEVTQSKEGIVISQRKYALDILQETSMSNYRPVDSPMDPNMKLMYLFSHFQTKDLGHLKYFLGIEVAQSKEGIVISQRKYALDILQETSMSNCKPVDSPMDPNMKLMVKQGEPYSDPERYRRLVGKLIYLTITRPDISFAVGVVSQFVQAPCVDHWAAVLYILKYIKKTPRQGLLYKDKGDTHVSCYCDVDWARSLIDRRSTIGLNVYPIKGRLEIASTQQARTKCAFLEPLNNAFFMESMQEFSGNDFQLGSGSKPLSKMVSEFILDSLKGHSPYYSRTKPDIAGYEDATALCICVCLVVYFKGSAIPIALATSL</sequence>
<dbReference type="OrthoDB" id="1434533at2759"/>
<dbReference type="InterPro" id="IPR013103">
    <property type="entry name" value="RVT_2"/>
</dbReference>
<comment type="caution">
    <text evidence="2">The sequence shown here is derived from an EMBL/GenBank/DDBJ whole genome shotgun (WGS) entry which is preliminary data.</text>
</comment>
<feature type="non-terminal residue" evidence="2">
    <location>
        <position position="1"/>
    </location>
</feature>
<dbReference type="SUPFAM" id="SSF56672">
    <property type="entry name" value="DNA/RNA polymerases"/>
    <property type="match status" value="1"/>
</dbReference>
<proteinExistence type="predicted"/>
<accession>A0A371GHA2</accession>
<protein>
    <submittedName>
        <fullName evidence="2">Mitochondrial protein</fullName>
    </submittedName>
</protein>
<reference evidence="2" key="1">
    <citation type="submission" date="2018-05" db="EMBL/GenBank/DDBJ databases">
        <title>Draft genome of Mucuna pruriens seed.</title>
        <authorList>
            <person name="Nnadi N.E."/>
            <person name="Vos R."/>
            <person name="Hasami M.H."/>
            <person name="Devisetty U.K."/>
            <person name="Aguiy J.C."/>
        </authorList>
    </citation>
    <scope>NUCLEOTIDE SEQUENCE [LARGE SCALE GENOMIC DNA]</scope>
    <source>
        <strain evidence="2">JCA_2017</strain>
    </source>
</reference>
<dbReference type="EMBL" id="QJKJ01005528">
    <property type="protein sequence ID" value="RDX89938.1"/>
    <property type="molecule type" value="Genomic_DNA"/>
</dbReference>
<dbReference type="AlphaFoldDB" id="A0A371GHA2"/>
<dbReference type="InterPro" id="IPR043502">
    <property type="entry name" value="DNA/RNA_pol_sf"/>
</dbReference>
<feature type="domain" description="Reverse transcriptase Ty1/copia-type" evidence="1">
    <location>
        <begin position="61"/>
        <end position="115"/>
    </location>
</feature>
<dbReference type="PANTHER" id="PTHR11439">
    <property type="entry name" value="GAG-POL-RELATED RETROTRANSPOSON"/>
    <property type="match status" value="1"/>
</dbReference>
<feature type="domain" description="Reverse transcriptase Ty1/copia-type" evidence="1">
    <location>
        <begin position="1"/>
        <end position="52"/>
    </location>
</feature>
<feature type="non-terminal residue" evidence="2">
    <location>
        <position position="331"/>
    </location>
</feature>
<dbReference type="Pfam" id="PF07727">
    <property type="entry name" value="RVT_2"/>
    <property type="match status" value="2"/>
</dbReference>
<evidence type="ECO:0000259" key="1">
    <source>
        <dbReference type="Pfam" id="PF07727"/>
    </source>
</evidence>
<gene>
    <name evidence="2" type="ORF">CR513_28266</name>
</gene>
<keyword evidence="3" id="KW-1185">Reference proteome</keyword>
<name>A0A371GHA2_MUCPR</name>
<dbReference type="STRING" id="157652.A0A371GHA2"/>
<evidence type="ECO:0000313" key="2">
    <source>
        <dbReference type="EMBL" id="RDX89938.1"/>
    </source>
</evidence>
<dbReference type="PANTHER" id="PTHR11439:SF485">
    <property type="entry name" value="REVERSE TRANSCRIPTASE TY1_COPIA-TYPE DOMAIN-CONTAINING PROTEIN"/>
    <property type="match status" value="1"/>
</dbReference>
<evidence type="ECO:0000313" key="3">
    <source>
        <dbReference type="Proteomes" id="UP000257109"/>
    </source>
</evidence>
<dbReference type="Proteomes" id="UP000257109">
    <property type="component" value="Unassembled WGS sequence"/>
</dbReference>